<dbReference type="Proteomes" id="UP000594263">
    <property type="component" value="Unplaced"/>
</dbReference>
<keyword evidence="1" id="KW-0175">Coiled coil</keyword>
<evidence type="ECO:0000313" key="3">
    <source>
        <dbReference type="Proteomes" id="UP000594263"/>
    </source>
</evidence>
<name>A0A7N0T4L3_KALFE</name>
<organism evidence="2 3">
    <name type="scientific">Kalanchoe fedtschenkoi</name>
    <name type="common">Lavender scallops</name>
    <name type="synonym">South American air plant</name>
    <dbReference type="NCBI Taxonomy" id="63787"/>
    <lineage>
        <taxon>Eukaryota</taxon>
        <taxon>Viridiplantae</taxon>
        <taxon>Streptophyta</taxon>
        <taxon>Embryophyta</taxon>
        <taxon>Tracheophyta</taxon>
        <taxon>Spermatophyta</taxon>
        <taxon>Magnoliopsida</taxon>
        <taxon>eudicotyledons</taxon>
        <taxon>Gunneridae</taxon>
        <taxon>Pentapetalae</taxon>
        <taxon>Saxifragales</taxon>
        <taxon>Crassulaceae</taxon>
        <taxon>Kalanchoe</taxon>
    </lineage>
</organism>
<dbReference type="AlphaFoldDB" id="A0A7N0T4L3"/>
<reference evidence="2" key="1">
    <citation type="submission" date="2021-01" db="UniProtKB">
        <authorList>
            <consortium name="EnsemblPlants"/>
        </authorList>
    </citation>
    <scope>IDENTIFICATION</scope>
</reference>
<dbReference type="Gramene" id="Kaladp0022s0133.1.v1.1">
    <property type="protein sequence ID" value="Kaladp0022s0133.1.v1.1.CDS.1"/>
    <property type="gene ID" value="Kaladp0022s0133.v1.1"/>
</dbReference>
<proteinExistence type="predicted"/>
<dbReference type="GO" id="GO:0009555">
    <property type="term" value="P:pollen development"/>
    <property type="evidence" value="ECO:0007669"/>
    <property type="project" value="EnsemblPlants"/>
</dbReference>
<evidence type="ECO:0008006" key="4">
    <source>
        <dbReference type="Google" id="ProtNLM"/>
    </source>
</evidence>
<sequence>MISSHHYSPLTLSSFQSAAMEDLIAQFTIFSHQALTDKTFDPSTIEDLMKLFEVESYKAWAAAELEQDREVERAEIRLQEAESYLDSVMESAMDEFRRFEEEFDRMAADEMRSLEEIGESARRLGRVMEKSASIASKKYVEAAAGSATAAMKSAFRGAKSLSSSAGKKVHPSS</sequence>
<dbReference type="OMA" id="EAYNSWA"/>
<dbReference type="PANTHER" id="PTHR37707:SF1">
    <property type="entry name" value="MATERNAL EFFECT EMBRYO ARREST 9"/>
    <property type="match status" value="1"/>
</dbReference>
<protein>
    <recommendedName>
        <fullName evidence="4">Maternal effect embryo arrest 9</fullName>
    </recommendedName>
</protein>
<evidence type="ECO:0000256" key="1">
    <source>
        <dbReference type="SAM" id="Coils"/>
    </source>
</evidence>
<dbReference type="PANTHER" id="PTHR37707">
    <property type="entry name" value="MATERNAL EFFECT EMBRYO ARREST 9"/>
    <property type="match status" value="1"/>
</dbReference>
<dbReference type="GO" id="GO:0009793">
    <property type="term" value="P:embryo development ending in seed dormancy"/>
    <property type="evidence" value="ECO:0007669"/>
    <property type="project" value="EnsemblPlants"/>
</dbReference>
<keyword evidence="3" id="KW-1185">Reference proteome</keyword>
<feature type="coiled-coil region" evidence="1">
    <location>
        <begin position="62"/>
        <end position="109"/>
    </location>
</feature>
<accession>A0A7N0T4L3</accession>
<evidence type="ECO:0000313" key="2">
    <source>
        <dbReference type="EnsemblPlants" id="Kaladp0022s0133.1.v1.1.CDS.1"/>
    </source>
</evidence>
<dbReference type="EnsemblPlants" id="Kaladp0022s0133.1.v1.1">
    <property type="protein sequence ID" value="Kaladp0022s0133.1.v1.1.CDS.1"/>
    <property type="gene ID" value="Kaladp0022s0133.v1.1"/>
</dbReference>
<dbReference type="GO" id="GO:0009506">
    <property type="term" value="C:plasmodesma"/>
    <property type="evidence" value="ECO:0007669"/>
    <property type="project" value="EnsemblPlants"/>
</dbReference>